<evidence type="ECO:0000313" key="2">
    <source>
        <dbReference type="Proteomes" id="UP000837857"/>
    </source>
</evidence>
<name>A0ABN8IQY9_9NEOP</name>
<protein>
    <submittedName>
        <fullName evidence="1">Uncharacterized protein</fullName>
    </submittedName>
</protein>
<feature type="non-terminal residue" evidence="1">
    <location>
        <position position="68"/>
    </location>
</feature>
<dbReference type="Proteomes" id="UP000837857">
    <property type="component" value="Chromosome 30"/>
</dbReference>
<dbReference type="EMBL" id="OW152842">
    <property type="protein sequence ID" value="CAH2064469.1"/>
    <property type="molecule type" value="Genomic_DNA"/>
</dbReference>
<keyword evidence="2" id="KW-1185">Reference proteome</keyword>
<sequence length="68" mass="7088">MKRGRDLDDEVGKTVVATICDQGGPSMAAYALATMVASTWPRRPVNSGLYMAIAIAPTHLAATVGRGV</sequence>
<gene>
    <name evidence="1" type="ORF">IPOD504_LOCUS12759</name>
</gene>
<organism evidence="1 2">
    <name type="scientific">Iphiclides podalirius</name>
    <name type="common">scarce swallowtail</name>
    <dbReference type="NCBI Taxonomy" id="110791"/>
    <lineage>
        <taxon>Eukaryota</taxon>
        <taxon>Metazoa</taxon>
        <taxon>Ecdysozoa</taxon>
        <taxon>Arthropoda</taxon>
        <taxon>Hexapoda</taxon>
        <taxon>Insecta</taxon>
        <taxon>Pterygota</taxon>
        <taxon>Neoptera</taxon>
        <taxon>Endopterygota</taxon>
        <taxon>Lepidoptera</taxon>
        <taxon>Glossata</taxon>
        <taxon>Ditrysia</taxon>
        <taxon>Papilionoidea</taxon>
        <taxon>Papilionidae</taxon>
        <taxon>Papilioninae</taxon>
        <taxon>Iphiclides</taxon>
    </lineage>
</organism>
<proteinExistence type="predicted"/>
<evidence type="ECO:0000313" key="1">
    <source>
        <dbReference type="EMBL" id="CAH2064469.1"/>
    </source>
</evidence>
<reference evidence="1" key="1">
    <citation type="submission" date="2022-03" db="EMBL/GenBank/DDBJ databases">
        <authorList>
            <person name="Martin H S."/>
        </authorList>
    </citation>
    <scope>NUCLEOTIDE SEQUENCE</scope>
</reference>
<accession>A0ABN8IQY9</accession>